<evidence type="ECO:0000313" key="2">
    <source>
        <dbReference type="Proteomes" id="UP000030151"/>
    </source>
</evidence>
<accession>A0A014P868</accession>
<proteinExistence type="predicted"/>
<dbReference type="EMBL" id="JELW01000019">
    <property type="protein sequence ID" value="EXU99431.1"/>
    <property type="molecule type" value="Genomic_DNA"/>
</dbReference>
<gene>
    <name evidence="1" type="ORF">X797_007567</name>
</gene>
<protein>
    <submittedName>
        <fullName evidence="1">Uncharacterized protein</fullName>
    </submittedName>
</protein>
<dbReference type="HOGENOM" id="CLU_2121656_0_0_1"/>
<reference evidence="1 2" key="1">
    <citation type="submission" date="2014-02" db="EMBL/GenBank/DDBJ databases">
        <title>The genome sequence of the entomopathogenic fungus Metarhizium robertsii ARSEF 2575.</title>
        <authorList>
            <person name="Giuliano Garisto Donzelli B."/>
            <person name="Roe B.A."/>
            <person name="Macmil S.L."/>
            <person name="Krasnoff S.B."/>
            <person name="Gibson D.M."/>
        </authorList>
    </citation>
    <scope>NUCLEOTIDE SEQUENCE [LARGE SCALE GENOMIC DNA]</scope>
    <source>
        <strain evidence="1 2">ARSEF 2575</strain>
    </source>
</reference>
<organism evidence="1 2">
    <name type="scientific">Metarhizium robertsii</name>
    <dbReference type="NCBI Taxonomy" id="568076"/>
    <lineage>
        <taxon>Eukaryota</taxon>
        <taxon>Fungi</taxon>
        <taxon>Dikarya</taxon>
        <taxon>Ascomycota</taxon>
        <taxon>Pezizomycotina</taxon>
        <taxon>Sordariomycetes</taxon>
        <taxon>Hypocreomycetidae</taxon>
        <taxon>Hypocreales</taxon>
        <taxon>Clavicipitaceae</taxon>
        <taxon>Metarhizium</taxon>
    </lineage>
</organism>
<dbReference type="AlphaFoldDB" id="A0A014P868"/>
<comment type="caution">
    <text evidence="1">The sequence shown here is derived from an EMBL/GenBank/DDBJ whole genome shotgun (WGS) entry which is preliminary data.</text>
</comment>
<name>A0A014P868_9HYPO</name>
<dbReference type="Proteomes" id="UP000030151">
    <property type="component" value="Unassembled WGS sequence"/>
</dbReference>
<sequence length="114" mass="12967">MRFKRRKGIGKWSWTLTSKRRHANALAVVPNGFVDISKPSAWLHIIDHMCKFVVRSPYFSVFWKARIRHATSLPIIKALTERLAGMETTGFAQWIPCAIFTATADQQDACGSFN</sequence>
<evidence type="ECO:0000313" key="1">
    <source>
        <dbReference type="EMBL" id="EXU99431.1"/>
    </source>
</evidence>